<organism evidence="2 3">
    <name type="scientific">Favolaschia claudopus</name>
    <dbReference type="NCBI Taxonomy" id="2862362"/>
    <lineage>
        <taxon>Eukaryota</taxon>
        <taxon>Fungi</taxon>
        <taxon>Dikarya</taxon>
        <taxon>Basidiomycota</taxon>
        <taxon>Agaricomycotina</taxon>
        <taxon>Agaricomycetes</taxon>
        <taxon>Agaricomycetidae</taxon>
        <taxon>Agaricales</taxon>
        <taxon>Marasmiineae</taxon>
        <taxon>Mycenaceae</taxon>
        <taxon>Favolaschia</taxon>
    </lineage>
</organism>
<name>A0AAV9YZD5_9AGAR</name>
<feature type="compositionally biased region" description="Polar residues" evidence="1">
    <location>
        <begin position="94"/>
        <end position="103"/>
    </location>
</feature>
<proteinExistence type="predicted"/>
<evidence type="ECO:0000256" key="1">
    <source>
        <dbReference type="SAM" id="MobiDB-lite"/>
    </source>
</evidence>
<feature type="compositionally biased region" description="Basic and acidic residues" evidence="1">
    <location>
        <begin position="71"/>
        <end position="92"/>
    </location>
</feature>
<sequence>MTVPTARFGALRWADRTETKVSVDGRVGGVRVSKPQEVTWKRRKRNGRHRRGKKRRGERGETFSAEQGSDVLREEKEEGGRSRHNTEKELRTCDPSSSISTRNSFDRGVNAGRRGLKRPVVYEEQVMVSVTSDLRLRAGPWQRGRPSSGGGSDAVSKGIGLVDEEDAPASHYVLGLSLPKGLGGTIGGEWERVEVKGGRQEGVGVTWRDRRVGRGRIGPMRKHDHMTSCVVCSLLFHASLRAVVLHNYKTIAFDYPRDLPDEKGARLGRHLARRPLDGVGFLFVFLAFHFLKSAQESALL</sequence>
<keyword evidence="3" id="KW-1185">Reference proteome</keyword>
<dbReference type="Proteomes" id="UP001362999">
    <property type="component" value="Unassembled WGS sequence"/>
</dbReference>
<comment type="caution">
    <text evidence="2">The sequence shown here is derived from an EMBL/GenBank/DDBJ whole genome shotgun (WGS) entry which is preliminary data.</text>
</comment>
<reference evidence="2 3" key="1">
    <citation type="journal article" date="2024" name="J Genomics">
        <title>Draft genome sequencing and assembly of Favolaschia claudopus CIRM-BRFM 2984 isolated from oak limbs.</title>
        <authorList>
            <person name="Navarro D."/>
            <person name="Drula E."/>
            <person name="Chaduli D."/>
            <person name="Cazenave R."/>
            <person name="Ahrendt S."/>
            <person name="Wang J."/>
            <person name="Lipzen A."/>
            <person name="Daum C."/>
            <person name="Barry K."/>
            <person name="Grigoriev I.V."/>
            <person name="Favel A."/>
            <person name="Rosso M.N."/>
            <person name="Martin F."/>
        </authorList>
    </citation>
    <scope>NUCLEOTIDE SEQUENCE [LARGE SCALE GENOMIC DNA]</scope>
    <source>
        <strain evidence="2 3">CIRM-BRFM 2984</strain>
    </source>
</reference>
<dbReference type="AlphaFoldDB" id="A0AAV9YZD5"/>
<protein>
    <submittedName>
        <fullName evidence="2">Uncharacterized protein</fullName>
    </submittedName>
</protein>
<evidence type="ECO:0000313" key="2">
    <source>
        <dbReference type="EMBL" id="KAK6966439.1"/>
    </source>
</evidence>
<feature type="region of interest" description="Disordered" evidence="1">
    <location>
        <begin position="34"/>
        <end position="107"/>
    </location>
</feature>
<feature type="compositionally biased region" description="Basic residues" evidence="1">
    <location>
        <begin position="41"/>
        <end position="57"/>
    </location>
</feature>
<evidence type="ECO:0000313" key="3">
    <source>
        <dbReference type="Proteomes" id="UP001362999"/>
    </source>
</evidence>
<accession>A0AAV9YZD5</accession>
<gene>
    <name evidence="2" type="ORF">R3P38DRAFT_2816308</name>
</gene>
<dbReference type="EMBL" id="JAWWNJ010000275">
    <property type="protein sequence ID" value="KAK6966439.1"/>
    <property type="molecule type" value="Genomic_DNA"/>
</dbReference>